<dbReference type="PANTHER" id="PTHR11505">
    <property type="entry name" value="L1 TRANSPOSABLE ELEMENT-RELATED"/>
    <property type="match status" value="1"/>
</dbReference>
<feature type="non-terminal residue" evidence="1">
    <location>
        <position position="1"/>
    </location>
</feature>
<feature type="non-terminal residue" evidence="1">
    <location>
        <position position="87"/>
    </location>
</feature>
<name>A0A8X7XIC7_POLSE</name>
<proteinExistence type="predicted"/>
<keyword evidence="2" id="KW-1185">Reference proteome</keyword>
<organism evidence="1 2">
    <name type="scientific">Polypterus senegalus</name>
    <name type="common">Senegal bichir</name>
    <dbReference type="NCBI Taxonomy" id="55291"/>
    <lineage>
        <taxon>Eukaryota</taxon>
        <taxon>Metazoa</taxon>
        <taxon>Chordata</taxon>
        <taxon>Craniata</taxon>
        <taxon>Vertebrata</taxon>
        <taxon>Euteleostomi</taxon>
        <taxon>Actinopterygii</taxon>
        <taxon>Polypteriformes</taxon>
        <taxon>Polypteridae</taxon>
        <taxon>Polypterus</taxon>
    </lineage>
</organism>
<accession>A0A8X7XIC7</accession>
<reference evidence="1 2" key="1">
    <citation type="journal article" date="2021" name="Cell">
        <title>Tracing the genetic footprints of vertebrate landing in non-teleost ray-finned fishes.</title>
        <authorList>
            <person name="Bi X."/>
            <person name="Wang K."/>
            <person name="Yang L."/>
            <person name="Pan H."/>
            <person name="Jiang H."/>
            <person name="Wei Q."/>
            <person name="Fang M."/>
            <person name="Yu H."/>
            <person name="Zhu C."/>
            <person name="Cai Y."/>
            <person name="He Y."/>
            <person name="Gan X."/>
            <person name="Zeng H."/>
            <person name="Yu D."/>
            <person name="Zhu Y."/>
            <person name="Jiang H."/>
            <person name="Qiu Q."/>
            <person name="Yang H."/>
            <person name="Zhang Y.E."/>
            <person name="Wang W."/>
            <person name="Zhu M."/>
            <person name="He S."/>
            <person name="Zhang G."/>
        </authorList>
    </citation>
    <scope>NUCLEOTIDE SEQUENCE [LARGE SCALE GENOMIC DNA]</scope>
    <source>
        <strain evidence="1">Bchr_013</strain>
    </source>
</reference>
<dbReference type="Gene3D" id="3.30.250.20">
    <property type="entry name" value="L1 transposable element, C-terminal domain"/>
    <property type="match status" value="1"/>
</dbReference>
<sequence>MALLRKKEDIIYENSHIRVFPDFSPATAIKRAAFYNIKQRLRQASVKYGLLYPAKLKVEWQGHFYVFASKEEAENELRKLIPDYSDT</sequence>
<evidence type="ECO:0000313" key="2">
    <source>
        <dbReference type="Proteomes" id="UP000886611"/>
    </source>
</evidence>
<gene>
    <name evidence="1" type="primary">Lire1</name>
    <name evidence="1" type="ORF">GTO96_0004724</name>
</gene>
<protein>
    <submittedName>
        <fullName evidence="1">LORF1 protein</fullName>
    </submittedName>
</protein>
<comment type="caution">
    <text evidence="1">The sequence shown here is derived from an EMBL/GenBank/DDBJ whole genome shotgun (WGS) entry which is preliminary data.</text>
</comment>
<dbReference type="Proteomes" id="UP000886611">
    <property type="component" value="Unassembled WGS sequence"/>
</dbReference>
<dbReference type="InterPro" id="IPR004244">
    <property type="entry name" value="Transposase_22"/>
</dbReference>
<dbReference type="EMBL" id="JAATIS010000220">
    <property type="protein sequence ID" value="KAG2468818.1"/>
    <property type="molecule type" value="Genomic_DNA"/>
</dbReference>
<dbReference type="AlphaFoldDB" id="A0A8X7XIC7"/>
<evidence type="ECO:0000313" key="1">
    <source>
        <dbReference type="EMBL" id="KAG2468818.1"/>
    </source>
</evidence>
<dbReference type="InterPro" id="IPR042566">
    <property type="entry name" value="L1_C"/>
</dbReference>